<evidence type="ECO:0000256" key="1">
    <source>
        <dbReference type="ARBA" id="ARBA00007198"/>
    </source>
</evidence>
<dbReference type="PANTHER" id="PTHR30041:SF8">
    <property type="entry name" value="PROTEIN YFFB"/>
    <property type="match status" value="1"/>
</dbReference>
<dbReference type="OrthoDB" id="9803749at2"/>
<dbReference type="PANTHER" id="PTHR30041">
    <property type="entry name" value="ARSENATE REDUCTASE"/>
    <property type="match status" value="1"/>
</dbReference>
<dbReference type="Gene3D" id="3.40.30.10">
    <property type="entry name" value="Glutaredoxin"/>
    <property type="match status" value="1"/>
</dbReference>
<dbReference type="EMBL" id="AWWI01000100">
    <property type="protein sequence ID" value="PIL19379.1"/>
    <property type="molecule type" value="Genomic_DNA"/>
</dbReference>
<comment type="similarity">
    <text evidence="1 2">Belongs to the ArsC family.</text>
</comment>
<dbReference type="PROSITE" id="PS51353">
    <property type="entry name" value="ARSC"/>
    <property type="match status" value="1"/>
</dbReference>
<sequence length="109" mass="12373">MIIYGLSTCPLCQKARKALEAQGHDLAFRDVRAEPLSAEELSEFIVEFGDRLVDRKSHEWRGLSDWLKHSEAEEQIAAQPKIMTRPLIRQGKTLFLGWDDAVQKAILPG</sequence>
<comment type="caution">
    <text evidence="4">The sequence shown here is derived from an EMBL/GenBank/DDBJ whole genome shotgun (WGS) entry which is preliminary data.</text>
</comment>
<accession>A0A2G8RCU4</accession>
<dbReference type="SUPFAM" id="SSF52833">
    <property type="entry name" value="Thioredoxin-like"/>
    <property type="match status" value="1"/>
</dbReference>
<name>A0A2G8RCU4_9RHOB</name>
<keyword evidence="5" id="KW-1185">Reference proteome</keyword>
<reference evidence="4 5" key="1">
    <citation type="submission" date="2013-09" db="EMBL/GenBank/DDBJ databases">
        <title>Genome sequencing of Phaeobacter antarcticus sp. nov. SM1211.</title>
        <authorList>
            <person name="Zhang X.-Y."/>
            <person name="Liu C."/>
            <person name="Chen X.-L."/>
            <person name="Xie B.-B."/>
            <person name="Qin Q.-L."/>
            <person name="Rong J.-C."/>
            <person name="Zhang Y.-Z."/>
        </authorList>
    </citation>
    <scope>NUCLEOTIDE SEQUENCE [LARGE SCALE GENOMIC DNA]</scope>
    <source>
        <strain evidence="4 5">SM1211</strain>
    </source>
</reference>
<evidence type="ECO:0000313" key="4">
    <source>
        <dbReference type="EMBL" id="PIL19379.1"/>
    </source>
</evidence>
<proteinExistence type="inferred from homology"/>
<dbReference type="InterPro" id="IPR006660">
    <property type="entry name" value="Arsenate_reductase-like"/>
</dbReference>
<organism evidence="4 5">
    <name type="scientific">Puniceibacterium antarcticum</name>
    <dbReference type="NCBI Taxonomy" id="1206336"/>
    <lineage>
        <taxon>Bacteria</taxon>
        <taxon>Pseudomonadati</taxon>
        <taxon>Pseudomonadota</taxon>
        <taxon>Alphaproteobacteria</taxon>
        <taxon>Rhodobacterales</taxon>
        <taxon>Paracoccaceae</taxon>
        <taxon>Puniceibacterium</taxon>
    </lineage>
</organism>
<protein>
    <recommendedName>
        <fullName evidence="3">Glutaredoxin domain-containing protein</fullName>
    </recommendedName>
</protein>
<evidence type="ECO:0000313" key="5">
    <source>
        <dbReference type="Proteomes" id="UP000231259"/>
    </source>
</evidence>
<dbReference type="InterPro" id="IPR036249">
    <property type="entry name" value="Thioredoxin-like_sf"/>
</dbReference>
<dbReference type="RefSeq" id="WP_099911558.1">
    <property type="nucleotide sequence ID" value="NZ_AWWI01000100.1"/>
</dbReference>
<feature type="domain" description="Glutaredoxin" evidence="3">
    <location>
        <begin position="2"/>
        <end position="44"/>
    </location>
</feature>
<gene>
    <name evidence="4" type="ORF">P775_14655</name>
</gene>
<dbReference type="Pfam" id="PF00462">
    <property type="entry name" value="Glutaredoxin"/>
    <property type="match status" value="1"/>
</dbReference>
<evidence type="ECO:0000259" key="3">
    <source>
        <dbReference type="Pfam" id="PF00462"/>
    </source>
</evidence>
<dbReference type="AlphaFoldDB" id="A0A2G8RCU4"/>
<dbReference type="Proteomes" id="UP000231259">
    <property type="component" value="Unassembled WGS sequence"/>
</dbReference>
<dbReference type="InterPro" id="IPR002109">
    <property type="entry name" value="Glutaredoxin"/>
</dbReference>
<evidence type="ECO:0000256" key="2">
    <source>
        <dbReference type="PROSITE-ProRule" id="PRU01282"/>
    </source>
</evidence>